<evidence type="ECO:0000259" key="1">
    <source>
        <dbReference type="Pfam" id="PF13601"/>
    </source>
</evidence>
<sequence>MAAKRKANKPEPLPAPPKAVVSAAKVVCEGVDKLIHEPLRLGILCALAGVEYLSFTELRRLLSTTDGNLSVHLRRLEEAGYLHCEKGFRGRMPHTRYRLTATGRTALEDYVSHMEAILRHAHRVVRPR</sequence>
<proteinExistence type="predicted"/>
<dbReference type="CDD" id="cd00090">
    <property type="entry name" value="HTH_ARSR"/>
    <property type="match status" value="1"/>
</dbReference>
<dbReference type="RefSeq" id="WP_211423577.1">
    <property type="nucleotide sequence ID" value="NZ_CP072643.1"/>
</dbReference>
<dbReference type="EMBL" id="CP072643">
    <property type="protein sequence ID" value="QUV95347.1"/>
    <property type="molecule type" value="Genomic_DNA"/>
</dbReference>
<feature type="domain" description="Winged helix DNA-binding" evidence="1">
    <location>
        <begin position="39"/>
        <end position="118"/>
    </location>
</feature>
<dbReference type="Proteomes" id="UP000677668">
    <property type="component" value="Chromosome 2"/>
</dbReference>
<dbReference type="InterPro" id="IPR036390">
    <property type="entry name" value="WH_DNA-bd_sf"/>
</dbReference>
<gene>
    <name evidence="2" type="ORF">J8C05_15160</name>
</gene>
<dbReference type="PANTHER" id="PTHR37318:SF1">
    <property type="entry name" value="BSL7504 PROTEIN"/>
    <property type="match status" value="1"/>
</dbReference>
<dbReference type="Gene3D" id="1.10.10.10">
    <property type="entry name" value="Winged helix-like DNA-binding domain superfamily/Winged helix DNA-binding domain"/>
    <property type="match status" value="1"/>
</dbReference>
<evidence type="ECO:0000313" key="2">
    <source>
        <dbReference type="EMBL" id="QUV95347.1"/>
    </source>
</evidence>
<accession>A0ABX8B5I9</accession>
<keyword evidence="3" id="KW-1185">Reference proteome</keyword>
<reference evidence="2 3" key="1">
    <citation type="submission" date="2021-03" db="EMBL/GenBank/DDBJ databases">
        <title>Genomic and phenotypic characterization of Chloracidobacterium isolates provides evidence for multiple species.</title>
        <authorList>
            <person name="Saini M.K."/>
            <person name="Costas A.M.G."/>
            <person name="Tank M."/>
            <person name="Bryant D.A."/>
        </authorList>
    </citation>
    <scope>NUCLEOTIDE SEQUENCE [LARGE SCALE GENOMIC DNA]</scope>
    <source>
        <strain evidence="2 3">N</strain>
    </source>
</reference>
<evidence type="ECO:0000313" key="3">
    <source>
        <dbReference type="Proteomes" id="UP000677668"/>
    </source>
</evidence>
<dbReference type="InterPro" id="IPR011991">
    <property type="entry name" value="ArsR-like_HTH"/>
</dbReference>
<name>A0ABX8B5I9_9BACT</name>
<dbReference type="SUPFAM" id="SSF46785">
    <property type="entry name" value="Winged helix' DNA-binding domain"/>
    <property type="match status" value="1"/>
</dbReference>
<dbReference type="InterPro" id="IPR027395">
    <property type="entry name" value="WH_DNA-bd_dom"/>
</dbReference>
<organism evidence="2 3">
    <name type="scientific">Chloracidobacterium sp. N</name>
    <dbReference type="NCBI Taxonomy" id="2821540"/>
    <lineage>
        <taxon>Bacteria</taxon>
        <taxon>Pseudomonadati</taxon>
        <taxon>Acidobacteriota</taxon>
        <taxon>Terriglobia</taxon>
        <taxon>Terriglobales</taxon>
        <taxon>Acidobacteriaceae</taxon>
        <taxon>Chloracidobacterium</taxon>
        <taxon>Chloracidobacterium aggregatum</taxon>
    </lineage>
</organism>
<dbReference type="PANTHER" id="PTHR37318">
    <property type="entry name" value="BSL7504 PROTEIN"/>
    <property type="match status" value="1"/>
</dbReference>
<dbReference type="InterPro" id="IPR036388">
    <property type="entry name" value="WH-like_DNA-bd_sf"/>
</dbReference>
<dbReference type="Pfam" id="PF13601">
    <property type="entry name" value="HTH_34"/>
    <property type="match status" value="1"/>
</dbReference>
<protein>
    <submittedName>
        <fullName evidence="2">Transcriptional regulator</fullName>
    </submittedName>
</protein>